<dbReference type="PANTHER" id="PTHR36154">
    <property type="entry name" value="DNA-BINDING TRANSCRIPTIONAL ACTIVATOR ALPA"/>
    <property type="match status" value="1"/>
</dbReference>
<gene>
    <name evidence="1" type="ORF">D6C00_00955</name>
</gene>
<sequence length="70" mass="7712">MSEARILRMPAVMERTGLTKPTIYHLIKVGGFPEPVKLGPRCVGWSAEAVDEWIEQRISGTDRCANNGGN</sequence>
<dbReference type="InterPro" id="IPR052931">
    <property type="entry name" value="Prophage_regulatory_activator"/>
</dbReference>
<dbReference type="Pfam" id="PF05930">
    <property type="entry name" value="Phage_AlpA"/>
    <property type="match status" value="1"/>
</dbReference>
<evidence type="ECO:0000313" key="1">
    <source>
        <dbReference type="EMBL" id="RRQ20690.1"/>
    </source>
</evidence>
<dbReference type="EMBL" id="QZMU01000001">
    <property type="protein sequence ID" value="RRQ20690.1"/>
    <property type="molecule type" value="Genomic_DNA"/>
</dbReference>
<proteinExistence type="predicted"/>
<dbReference type="PANTHER" id="PTHR36154:SF1">
    <property type="entry name" value="DNA-BINDING TRANSCRIPTIONAL ACTIVATOR ALPA"/>
    <property type="match status" value="1"/>
</dbReference>
<evidence type="ECO:0000313" key="2">
    <source>
        <dbReference type="Proteomes" id="UP000287798"/>
    </source>
</evidence>
<protein>
    <submittedName>
        <fullName evidence="1">AlpA family transcriptional regulator</fullName>
    </submittedName>
</protein>
<dbReference type="OrthoDB" id="8455288at2"/>
<dbReference type="AlphaFoldDB" id="A0A426QG13"/>
<name>A0A426QG13_9GAMM</name>
<keyword evidence="2" id="KW-1185">Reference proteome</keyword>
<dbReference type="SUPFAM" id="SSF46955">
    <property type="entry name" value="Putative DNA-binding domain"/>
    <property type="match status" value="1"/>
</dbReference>
<dbReference type="Gene3D" id="1.10.238.160">
    <property type="match status" value="1"/>
</dbReference>
<dbReference type="Proteomes" id="UP000287798">
    <property type="component" value="Unassembled WGS sequence"/>
</dbReference>
<dbReference type="InterPro" id="IPR010260">
    <property type="entry name" value="AlpA"/>
</dbReference>
<accession>A0A426QG13</accession>
<reference evidence="1 2" key="1">
    <citation type="journal article" date="2010" name="Int. J. Syst. Evol. Microbiol.">
        <title>Thiohalobacter thiocyanaticus gen. nov., sp. nov., a moderately halophilic, sulfur-oxidizing gammaproteobacterium from hypersaline lakes, that utilizes thiocyanate.</title>
        <authorList>
            <person name="Sorokin D.Y."/>
            <person name="Kovaleva O.L."/>
            <person name="Tourova T.P."/>
            <person name="Muyzer G."/>
        </authorList>
    </citation>
    <scope>NUCLEOTIDE SEQUENCE [LARGE SCALE GENOMIC DNA]</scope>
    <source>
        <strain evidence="1 2">Hrh1</strain>
    </source>
</reference>
<comment type="caution">
    <text evidence="1">The sequence shown here is derived from an EMBL/GenBank/DDBJ whole genome shotgun (WGS) entry which is preliminary data.</text>
</comment>
<dbReference type="InterPro" id="IPR009061">
    <property type="entry name" value="DNA-bd_dom_put_sf"/>
</dbReference>
<organism evidence="1 2">
    <name type="scientific">Thiohalobacter thiocyanaticus</name>
    <dbReference type="NCBI Taxonomy" id="585455"/>
    <lineage>
        <taxon>Bacteria</taxon>
        <taxon>Pseudomonadati</taxon>
        <taxon>Pseudomonadota</taxon>
        <taxon>Gammaproteobacteria</taxon>
        <taxon>Thiohalobacterales</taxon>
        <taxon>Thiohalobacteraceae</taxon>
        <taxon>Thiohalobacter</taxon>
    </lineage>
</organism>